<feature type="compositionally biased region" description="Basic and acidic residues" evidence="3">
    <location>
        <begin position="159"/>
        <end position="168"/>
    </location>
</feature>
<dbReference type="GO" id="GO:0017148">
    <property type="term" value="P:negative regulation of translation"/>
    <property type="evidence" value="ECO:0007669"/>
    <property type="project" value="TreeGrafter"/>
</dbReference>
<dbReference type="GO" id="GO:0036464">
    <property type="term" value="C:cytoplasmic ribonucleoprotein granule"/>
    <property type="evidence" value="ECO:0007669"/>
    <property type="project" value="UniProtKB-ARBA"/>
</dbReference>
<gene>
    <name evidence="4" type="ORF">Bhyg_17697</name>
</gene>
<dbReference type="PANTHER" id="PTHR12269">
    <property type="entry name" value="EUKARYOTIC TRANSLATION INITIATION FACTOR 4E TRANSPORTER"/>
    <property type="match status" value="1"/>
</dbReference>
<dbReference type="AlphaFoldDB" id="A0A9Q0MMI1"/>
<dbReference type="PANTHER" id="PTHR12269:SF1">
    <property type="entry name" value="EUKARYOTIC TRANSLATION INITIATION FACTOR 4E TRANSPORTER"/>
    <property type="match status" value="1"/>
</dbReference>
<dbReference type="Proteomes" id="UP001151699">
    <property type="component" value="Unassembled WGS sequence"/>
</dbReference>
<keyword evidence="2" id="KW-0963">Cytoplasm</keyword>
<feature type="compositionally biased region" description="Polar residues" evidence="3">
    <location>
        <begin position="214"/>
        <end position="232"/>
    </location>
</feature>
<feature type="region of interest" description="Disordered" evidence="3">
    <location>
        <begin position="209"/>
        <end position="266"/>
    </location>
</feature>
<accession>A0A9Q0MMI1</accession>
<feature type="region of interest" description="Disordered" evidence="3">
    <location>
        <begin position="122"/>
        <end position="184"/>
    </location>
</feature>
<evidence type="ECO:0000256" key="2">
    <source>
        <dbReference type="ARBA" id="ARBA00022490"/>
    </source>
</evidence>
<dbReference type="InterPro" id="IPR018862">
    <property type="entry name" value="eIF4E-T"/>
</dbReference>
<protein>
    <submittedName>
        <fullName evidence="4">Uncharacterized protein</fullName>
    </submittedName>
</protein>
<dbReference type="OrthoDB" id="7774886at2759"/>
<dbReference type="EMBL" id="WJQU01002497">
    <property type="protein sequence ID" value="KAJ6632789.1"/>
    <property type="molecule type" value="Genomic_DNA"/>
</dbReference>
<comment type="caution">
    <text evidence="4">The sequence shown here is derived from an EMBL/GenBank/DDBJ whole genome shotgun (WGS) entry which is preliminary data.</text>
</comment>
<evidence type="ECO:0000256" key="3">
    <source>
        <dbReference type="SAM" id="MobiDB-lite"/>
    </source>
</evidence>
<dbReference type="GO" id="GO:0003729">
    <property type="term" value="F:mRNA binding"/>
    <property type="evidence" value="ECO:0007669"/>
    <property type="project" value="TreeGrafter"/>
</dbReference>
<feature type="compositionally biased region" description="Low complexity" evidence="3">
    <location>
        <begin position="248"/>
        <end position="262"/>
    </location>
</feature>
<reference evidence="4" key="1">
    <citation type="submission" date="2022-07" db="EMBL/GenBank/DDBJ databases">
        <authorList>
            <person name="Trinca V."/>
            <person name="Uliana J.V.C."/>
            <person name="Torres T.T."/>
            <person name="Ward R.J."/>
            <person name="Monesi N."/>
        </authorList>
    </citation>
    <scope>NUCLEOTIDE SEQUENCE</scope>
    <source>
        <strain evidence="4">HSMRA1968</strain>
        <tissue evidence="4">Whole embryos</tissue>
    </source>
</reference>
<comment type="subcellular location">
    <subcellularLocation>
        <location evidence="1">Cytoplasm</location>
    </subcellularLocation>
</comment>
<evidence type="ECO:0000313" key="5">
    <source>
        <dbReference type="Proteomes" id="UP001151699"/>
    </source>
</evidence>
<dbReference type="Pfam" id="PF10477">
    <property type="entry name" value="EIF4E-T"/>
    <property type="match status" value="1"/>
</dbReference>
<evidence type="ECO:0000313" key="4">
    <source>
        <dbReference type="EMBL" id="KAJ6632789.1"/>
    </source>
</evidence>
<proteinExistence type="predicted"/>
<organism evidence="4 5">
    <name type="scientific">Pseudolycoriella hygida</name>
    <dbReference type="NCBI Taxonomy" id="35572"/>
    <lineage>
        <taxon>Eukaryota</taxon>
        <taxon>Metazoa</taxon>
        <taxon>Ecdysozoa</taxon>
        <taxon>Arthropoda</taxon>
        <taxon>Hexapoda</taxon>
        <taxon>Insecta</taxon>
        <taxon>Pterygota</taxon>
        <taxon>Neoptera</taxon>
        <taxon>Endopterygota</taxon>
        <taxon>Diptera</taxon>
        <taxon>Nematocera</taxon>
        <taxon>Sciaroidea</taxon>
        <taxon>Sciaridae</taxon>
        <taxon>Pseudolycoriella</taxon>
    </lineage>
</organism>
<evidence type="ECO:0000256" key="1">
    <source>
        <dbReference type="ARBA" id="ARBA00004496"/>
    </source>
</evidence>
<name>A0A9Q0MMI1_9DIPT</name>
<keyword evidence="5" id="KW-1185">Reference proteome</keyword>
<sequence>MQAVNGENVNRTHSAQVATNLKYNVDFLKRLRENPLSNVCPDVVKRGIKENKGWTGSGGGVTDEEMNRPIIRNGTVFMRQMNPYNSRLRRPLVSFYKNNPTINDNNREMFKPIEPVGSSRFNPQSKSFPTGNPMPELANNSQNRNAVPDFTQRYRVAKRTSEAKNTLEDEKDEGEPEWYRSGPTSRNDCVDLHGFDNHANQENHAKNEQLGCADSNSSGGPTSGASSNNVSPQPKAKSTPAKNDSYRNNRSGLGRSNNWRNNFDNRQSGVPPLLNEFFKSFSGVQNQANMRGPQHFIHVEDVESAINYDKLRFRQMVANLNAQTMNRNRLYVQQEPVATATQILSEVEKIIRNSTEASYKRPEVFSLIKNIVESAIPPFNIMDLMTESYSRETIHTAVKIVTQAKQNAINALRVHPTESELKAHTEAIMQDAIIKKRLEKLSSDLLKSGRPLPNQIHFQQLLQQCVAGRLDNQAKNAQYQMADHGNNFVQENNLNRWFTPTLLNKGLSGELPQIPHDHLRSEELENLIKLKVNETDANHIYK</sequence>
<dbReference type="GO" id="GO:0005634">
    <property type="term" value="C:nucleus"/>
    <property type="evidence" value="ECO:0007669"/>
    <property type="project" value="TreeGrafter"/>
</dbReference>